<protein>
    <submittedName>
        <fullName evidence="1">Uncharacterized protein</fullName>
    </submittedName>
</protein>
<dbReference type="Proteomes" id="UP001603857">
    <property type="component" value="Unassembled WGS sequence"/>
</dbReference>
<name>A0ABD1MT99_9FABA</name>
<reference evidence="1 2" key="1">
    <citation type="submission" date="2024-08" db="EMBL/GenBank/DDBJ databases">
        <title>Insights into the chromosomal genome structure of Flemingia macrophylla.</title>
        <authorList>
            <person name="Ding Y."/>
            <person name="Zhao Y."/>
            <person name="Bi W."/>
            <person name="Wu M."/>
            <person name="Zhao G."/>
            <person name="Gong Y."/>
            <person name="Li W."/>
            <person name="Zhang P."/>
        </authorList>
    </citation>
    <scope>NUCLEOTIDE SEQUENCE [LARGE SCALE GENOMIC DNA]</scope>
    <source>
        <strain evidence="1">DYQJB</strain>
        <tissue evidence="1">Leaf</tissue>
    </source>
</reference>
<sequence length="68" mass="7944">MWVVGLRMVESFLSSLKCPENEEDLSVNQRSKGLNCGFLLNPSCFDLDPCFLCMHAEFWCFLKFFVRD</sequence>
<dbReference type="AlphaFoldDB" id="A0ABD1MT99"/>
<proteinExistence type="predicted"/>
<accession>A0ABD1MT99</accession>
<gene>
    <name evidence="1" type="ORF">Fmac_013490</name>
</gene>
<evidence type="ECO:0000313" key="1">
    <source>
        <dbReference type="EMBL" id="KAL2339044.1"/>
    </source>
</evidence>
<dbReference type="EMBL" id="JBGMDY010000004">
    <property type="protein sequence ID" value="KAL2339044.1"/>
    <property type="molecule type" value="Genomic_DNA"/>
</dbReference>
<organism evidence="1 2">
    <name type="scientific">Flemingia macrophylla</name>
    <dbReference type="NCBI Taxonomy" id="520843"/>
    <lineage>
        <taxon>Eukaryota</taxon>
        <taxon>Viridiplantae</taxon>
        <taxon>Streptophyta</taxon>
        <taxon>Embryophyta</taxon>
        <taxon>Tracheophyta</taxon>
        <taxon>Spermatophyta</taxon>
        <taxon>Magnoliopsida</taxon>
        <taxon>eudicotyledons</taxon>
        <taxon>Gunneridae</taxon>
        <taxon>Pentapetalae</taxon>
        <taxon>rosids</taxon>
        <taxon>fabids</taxon>
        <taxon>Fabales</taxon>
        <taxon>Fabaceae</taxon>
        <taxon>Papilionoideae</taxon>
        <taxon>50 kb inversion clade</taxon>
        <taxon>NPAAA clade</taxon>
        <taxon>indigoferoid/millettioid clade</taxon>
        <taxon>Phaseoleae</taxon>
        <taxon>Flemingia</taxon>
    </lineage>
</organism>
<keyword evidence="2" id="KW-1185">Reference proteome</keyword>
<comment type="caution">
    <text evidence="1">The sequence shown here is derived from an EMBL/GenBank/DDBJ whole genome shotgun (WGS) entry which is preliminary data.</text>
</comment>
<evidence type="ECO:0000313" key="2">
    <source>
        <dbReference type="Proteomes" id="UP001603857"/>
    </source>
</evidence>